<proteinExistence type="predicted"/>
<accession>A0ACB8M1U2</accession>
<comment type="caution">
    <text evidence="1">The sequence shown here is derived from an EMBL/GenBank/DDBJ whole genome shotgun (WGS) entry which is preliminary data.</text>
</comment>
<dbReference type="Proteomes" id="UP000829398">
    <property type="component" value="Chromosome 3"/>
</dbReference>
<gene>
    <name evidence="1" type="ORF">KPL71_007803</name>
</gene>
<evidence type="ECO:0000313" key="2">
    <source>
        <dbReference type="Proteomes" id="UP000829398"/>
    </source>
</evidence>
<reference evidence="2" key="1">
    <citation type="journal article" date="2023" name="Hortic. Res.">
        <title>A chromosome-level phased genome enabling allele-level studies in sweet orange: a case study on citrus Huanglongbing tolerance.</title>
        <authorList>
            <person name="Wu B."/>
            <person name="Yu Q."/>
            <person name="Deng Z."/>
            <person name="Duan Y."/>
            <person name="Luo F."/>
            <person name="Gmitter F. Jr."/>
        </authorList>
    </citation>
    <scope>NUCLEOTIDE SEQUENCE [LARGE SCALE GENOMIC DNA]</scope>
    <source>
        <strain evidence="2">cv. Valencia</strain>
    </source>
</reference>
<keyword evidence="2" id="KW-1185">Reference proteome</keyword>
<protein>
    <submittedName>
        <fullName evidence="1">Glutathione S-transferase U19</fullName>
    </submittedName>
</protein>
<name>A0ACB8M1U2_CITSI</name>
<sequence length="210" mass="24493">MADEVILLDSWPSMFGIRVRIALAEKGVEYEFRDEDLVNKTPMLLQMNPIHKKIPVLIHYYAEVRRGERVVTMVEGQKQERCPSKRASRLQNSEIEVYNAGTKIWSLKGEELETAKKEFIEIMKTLEAELGDKSYFGGDNFGFVDASLIPFYCWFYSYETLGNFSIETECPKIIAWAKRCMQKETVSKSLKDEKKVFEFVLMLRKRYGVE</sequence>
<organism evidence="1 2">
    <name type="scientific">Citrus sinensis</name>
    <name type="common">Sweet orange</name>
    <name type="synonym">Citrus aurantium var. sinensis</name>
    <dbReference type="NCBI Taxonomy" id="2711"/>
    <lineage>
        <taxon>Eukaryota</taxon>
        <taxon>Viridiplantae</taxon>
        <taxon>Streptophyta</taxon>
        <taxon>Embryophyta</taxon>
        <taxon>Tracheophyta</taxon>
        <taxon>Spermatophyta</taxon>
        <taxon>Magnoliopsida</taxon>
        <taxon>eudicotyledons</taxon>
        <taxon>Gunneridae</taxon>
        <taxon>Pentapetalae</taxon>
        <taxon>rosids</taxon>
        <taxon>malvids</taxon>
        <taxon>Sapindales</taxon>
        <taxon>Rutaceae</taxon>
        <taxon>Aurantioideae</taxon>
        <taxon>Citrus</taxon>
    </lineage>
</organism>
<evidence type="ECO:0000313" key="1">
    <source>
        <dbReference type="EMBL" id="KAH9779701.1"/>
    </source>
</evidence>
<dbReference type="EMBL" id="CM039172">
    <property type="protein sequence ID" value="KAH9779701.1"/>
    <property type="molecule type" value="Genomic_DNA"/>
</dbReference>